<protein>
    <submittedName>
        <fullName evidence="3">Uncharacterized protein</fullName>
    </submittedName>
</protein>
<sequence length="64" mass="7168">MRHSKRRQETGKMLMDVVKYLLTAGFAGSLISESFNYKAAIVSIVGAISIYIIAFFTIPPEKKE</sequence>
<evidence type="ECO:0000313" key="4">
    <source>
        <dbReference type="EMBL" id="GER94937.1"/>
    </source>
</evidence>
<feature type="transmembrane region" description="Helical" evidence="1">
    <location>
        <begin position="37"/>
        <end position="58"/>
    </location>
</feature>
<dbReference type="AlphaFoldDB" id="A0A5J4L6G3"/>
<reference evidence="3" key="1">
    <citation type="submission" date="2019-10" db="EMBL/GenBank/DDBJ databases">
        <title>Metagenomic sequencing of thiosulfate-disproportionating enrichment culture.</title>
        <authorList>
            <person name="Umezawa K."/>
            <person name="Kojima H."/>
            <person name="Fukui M."/>
        </authorList>
    </citation>
    <scope>NUCLEOTIDE SEQUENCE</scope>
    <source>
        <strain evidence="3">45J</strain>
    </source>
</reference>
<dbReference type="EMBL" id="BLAB01000002">
    <property type="protein sequence ID" value="GER94937.1"/>
    <property type="molecule type" value="Genomic_DNA"/>
</dbReference>
<comment type="caution">
    <text evidence="3">The sequence shown here is derived from an EMBL/GenBank/DDBJ whole genome shotgun (WGS) entry which is preliminary data.</text>
</comment>
<evidence type="ECO:0000256" key="1">
    <source>
        <dbReference type="SAM" id="Phobius"/>
    </source>
</evidence>
<keyword evidence="1" id="KW-0812">Transmembrane</keyword>
<keyword evidence="1" id="KW-0472">Membrane</keyword>
<gene>
    <name evidence="2" type="ORF">A45J_0018</name>
    <name evidence="3" type="ORF">A45J_2658</name>
    <name evidence="4" type="ORF">A45J_2703</name>
</gene>
<dbReference type="EMBL" id="BLAB01000001">
    <property type="protein sequence ID" value="GER94892.1"/>
    <property type="molecule type" value="Genomic_DNA"/>
</dbReference>
<evidence type="ECO:0000313" key="3">
    <source>
        <dbReference type="EMBL" id="GER94892.1"/>
    </source>
</evidence>
<organism evidence="3">
    <name type="scientific">hot springs metagenome</name>
    <dbReference type="NCBI Taxonomy" id="433727"/>
    <lineage>
        <taxon>unclassified sequences</taxon>
        <taxon>metagenomes</taxon>
        <taxon>ecological metagenomes</taxon>
    </lineage>
</organism>
<dbReference type="EMBL" id="BLAB01000001">
    <property type="protein sequence ID" value="GER92303.1"/>
    <property type="molecule type" value="Genomic_DNA"/>
</dbReference>
<accession>A0A5J4L6G3</accession>
<evidence type="ECO:0000313" key="2">
    <source>
        <dbReference type="EMBL" id="GER92303.1"/>
    </source>
</evidence>
<keyword evidence="1" id="KW-1133">Transmembrane helix</keyword>
<proteinExistence type="predicted"/>
<name>A0A5J4L6G3_9ZZZZ</name>